<dbReference type="InParanoid" id="T0Q118"/>
<dbReference type="GO" id="GO:0046872">
    <property type="term" value="F:metal ion binding"/>
    <property type="evidence" value="ECO:0007669"/>
    <property type="project" value="UniProtKB-KW"/>
</dbReference>
<comment type="similarity">
    <text evidence="2">Belongs to the class-V pyridoxal-phosphate-dependent aminotransferase family. NifS/IscS subfamily.</text>
</comment>
<evidence type="ECO:0000256" key="3">
    <source>
        <dbReference type="ARBA" id="ARBA00012239"/>
    </source>
</evidence>
<gene>
    <name evidence="11" type="ORF">SDRG_15169</name>
</gene>
<dbReference type="AlphaFoldDB" id="T0Q118"/>
<evidence type="ECO:0000256" key="5">
    <source>
        <dbReference type="ARBA" id="ARBA00022723"/>
    </source>
</evidence>
<keyword evidence="6" id="KW-0663">Pyridoxal phosphate</keyword>
<keyword evidence="4" id="KW-0808">Transferase</keyword>
<evidence type="ECO:0000256" key="8">
    <source>
        <dbReference type="ARBA" id="ARBA00023014"/>
    </source>
</evidence>
<feature type="domain" description="Aminotransferase class V" evidence="10">
    <location>
        <begin position="2"/>
        <end position="379"/>
    </location>
</feature>
<evidence type="ECO:0000256" key="7">
    <source>
        <dbReference type="ARBA" id="ARBA00023004"/>
    </source>
</evidence>
<dbReference type="Proteomes" id="UP000030762">
    <property type="component" value="Unassembled WGS sequence"/>
</dbReference>
<dbReference type="SUPFAM" id="SSF53383">
    <property type="entry name" value="PLP-dependent transferases"/>
    <property type="match status" value="1"/>
</dbReference>
<dbReference type="GO" id="GO:0031071">
    <property type="term" value="F:cysteine desulfurase activity"/>
    <property type="evidence" value="ECO:0007669"/>
    <property type="project" value="UniProtKB-EC"/>
</dbReference>
<dbReference type="InterPro" id="IPR000192">
    <property type="entry name" value="Aminotrans_V_dom"/>
</dbReference>
<dbReference type="InterPro" id="IPR015424">
    <property type="entry name" value="PyrdxlP-dep_Trfase"/>
</dbReference>
<dbReference type="InterPro" id="IPR015422">
    <property type="entry name" value="PyrdxlP-dep_Trfase_small"/>
</dbReference>
<keyword evidence="8" id="KW-0411">Iron-sulfur</keyword>
<dbReference type="InterPro" id="IPR016454">
    <property type="entry name" value="Cysteine_dSase"/>
</dbReference>
<organism evidence="11 12">
    <name type="scientific">Saprolegnia diclina (strain VS20)</name>
    <dbReference type="NCBI Taxonomy" id="1156394"/>
    <lineage>
        <taxon>Eukaryota</taxon>
        <taxon>Sar</taxon>
        <taxon>Stramenopiles</taxon>
        <taxon>Oomycota</taxon>
        <taxon>Saprolegniomycetes</taxon>
        <taxon>Saprolegniales</taxon>
        <taxon>Saprolegniaceae</taxon>
        <taxon>Saprolegnia</taxon>
    </lineage>
</organism>
<dbReference type="OMA" id="IIYGQSE"/>
<dbReference type="eggNOG" id="KOG1549">
    <property type="taxonomic scope" value="Eukaryota"/>
</dbReference>
<evidence type="ECO:0000313" key="12">
    <source>
        <dbReference type="Proteomes" id="UP000030762"/>
    </source>
</evidence>
<evidence type="ECO:0000256" key="9">
    <source>
        <dbReference type="RuleBase" id="RU004504"/>
    </source>
</evidence>
<proteinExistence type="inferred from homology"/>
<dbReference type="Gene3D" id="3.90.1150.10">
    <property type="entry name" value="Aspartate Aminotransferase, domain 1"/>
    <property type="match status" value="1"/>
</dbReference>
<dbReference type="EMBL" id="JH767216">
    <property type="protein sequence ID" value="EQC27055.1"/>
    <property type="molecule type" value="Genomic_DNA"/>
</dbReference>
<comment type="cofactor">
    <cofactor evidence="1 9">
        <name>pyridoxal 5'-phosphate</name>
        <dbReference type="ChEBI" id="CHEBI:597326"/>
    </cofactor>
</comment>
<dbReference type="STRING" id="1156394.T0Q118"/>
<evidence type="ECO:0000256" key="6">
    <source>
        <dbReference type="ARBA" id="ARBA00022898"/>
    </source>
</evidence>
<dbReference type="PROSITE" id="PS00595">
    <property type="entry name" value="AA_TRANSFER_CLASS_5"/>
    <property type="match status" value="1"/>
</dbReference>
<dbReference type="Pfam" id="PF00266">
    <property type="entry name" value="Aminotran_5"/>
    <property type="match status" value="1"/>
</dbReference>
<dbReference type="PIRSF" id="PIRSF005572">
    <property type="entry name" value="NifS"/>
    <property type="match status" value="1"/>
</dbReference>
<evidence type="ECO:0000256" key="4">
    <source>
        <dbReference type="ARBA" id="ARBA00022679"/>
    </source>
</evidence>
<dbReference type="VEuPathDB" id="FungiDB:SDRG_15169"/>
<dbReference type="PANTHER" id="PTHR11601">
    <property type="entry name" value="CYSTEINE DESULFURYLASE FAMILY MEMBER"/>
    <property type="match status" value="1"/>
</dbReference>
<dbReference type="EC" id="2.8.1.7" evidence="3"/>
<dbReference type="Gene3D" id="1.10.260.50">
    <property type="match status" value="1"/>
</dbReference>
<evidence type="ECO:0000256" key="1">
    <source>
        <dbReference type="ARBA" id="ARBA00001933"/>
    </source>
</evidence>
<dbReference type="Gene3D" id="3.40.640.10">
    <property type="entry name" value="Type I PLP-dependent aspartate aminotransferase-like (Major domain)"/>
    <property type="match status" value="1"/>
</dbReference>
<keyword evidence="5" id="KW-0479">Metal-binding</keyword>
<dbReference type="OrthoDB" id="10250117at2759"/>
<evidence type="ECO:0000256" key="2">
    <source>
        <dbReference type="ARBA" id="ARBA00006490"/>
    </source>
</evidence>
<dbReference type="PANTHER" id="PTHR11601:SF34">
    <property type="entry name" value="CYSTEINE DESULFURASE"/>
    <property type="match status" value="1"/>
</dbReference>
<dbReference type="InterPro" id="IPR020578">
    <property type="entry name" value="Aminotrans_V_PyrdxlP_BS"/>
</dbReference>
<dbReference type="GeneID" id="19955896"/>
<sequence>MIYLDYNATTPVDKRVISALTQCLEETYGNPSSTHQLGQAAKAALGTARAQVAALLGCPSDAILFVSGGTESINYVLKGMLASHPAQRHIITSAVEHVAVSATCAFLAETHGFEITTLPVDALGRVAVDDVVAAVRPTTCLVSIMHANNEVGTIQPIGAIAAAARARHAELLVDDTRGLSPLLLHTDASQSIGKIPVDVETLNVDFLTVAGHKLYAPKGVGALYIRPGTRRLQTLMHGAGHENGLRAGTENIPYAVALGTACALAQDYLALHPRALWNLRSALYTQLHDKLSDIDMAVNGPTTEHDVLPNTLSIGFANVQASALLRSIEDRVAASAGSACHSHTTSISAVLRAMHVPSTYAMGTLRLSVGRETTLDEIDMASTVIADGVRQQLQKKRRIE</sequence>
<protein>
    <recommendedName>
        <fullName evidence="3">cysteine desulfurase</fullName>
        <ecNumber evidence="3">2.8.1.7</ecNumber>
    </recommendedName>
</protein>
<evidence type="ECO:0000259" key="10">
    <source>
        <dbReference type="Pfam" id="PF00266"/>
    </source>
</evidence>
<accession>T0Q118</accession>
<keyword evidence="12" id="KW-1185">Reference proteome</keyword>
<evidence type="ECO:0000313" key="11">
    <source>
        <dbReference type="EMBL" id="EQC27055.1"/>
    </source>
</evidence>
<name>T0Q118_SAPDV</name>
<dbReference type="RefSeq" id="XP_008619555.1">
    <property type="nucleotide sequence ID" value="XM_008621333.1"/>
</dbReference>
<keyword evidence="7" id="KW-0408">Iron</keyword>
<dbReference type="GO" id="GO:0051536">
    <property type="term" value="F:iron-sulfur cluster binding"/>
    <property type="evidence" value="ECO:0007669"/>
    <property type="project" value="UniProtKB-KW"/>
</dbReference>
<reference evidence="11 12" key="1">
    <citation type="submission" date="2012-04" db="EMBL/GenBank/DDBJ databases">
        <title>The Genome Sequence of Saprolegnia declina VS20.</title>
        <authorList>
            <consortium name="The Broad Institute Genome Sequencing Platform"/>
            <person name="Russ C."/>
            <person name="Nusbaum C."/>
            <person name="Tyler B."/>
            <person name="van West P."/>
            <person name="Dieguez-Uribeondo J."/>
            <person name="de Bruijn I."/>
            <person name="Tripathy S."/>
            <person name="Jiang R."/>
            <person name="Young S.K."/>
            <person name="Zeng Q."/>
            <person name="Gargeya S."/>
            <person name="Fitzgerald M."/>
            <person name="Haas B."/>
            <person name="Abouelleil A."/>
            <person name="Alvarado L."/>
            <person name="Arachchi H.M."/>
            <person name="Berlin A."/>
            <person name="Chapman S.B."/>
            <person name="Goldberg J."/>
            <person name="Griggs A."/>
            <person name="Gujja S."/>
            <person name="Hansen M."/>
            <person name="Howarth C."/>
            <person name="Imamovic A."/>
            <person name="Larimer J."/>
            <person name="McCowen C."/>
            <person name="Montmayeur A."/>
            <person name="Murphy C."/>
            <person name="Neiman D."/>
            <person name="Pearson M."/>
            <person name="Priest M."/>
            <person name="Roberts A."/>
            <person name="Saif S."/>
            <person name="Shea T."/>
            <person name="Sisk P."/>
            <person name="Sykes S."/>
            <person name="Wortman J."/>
            <person name="Nusbaum C."/>
            <person name="Birren B."/>
        </authorList>
    </citation>
    <scope>NUCLEOTIDE SEQUENCE [LARGE SCALE GENOMIC DNA]</scope>
    <source>
        <strain evidence="11 12">VS20</strain>
    </source>
</reference>
<dbReference type="InterPro" id="IPR015421">
    <property type="entry name" value="PyrdxlP-dep_Trfase_major"/>
</dbReference>